<dbReference type="KEGG" id="ptrh:RsTaC01_1130"/>
<organism evidence="8">
    <name type="scientific">Candidatus Paraimprobicoccus trichonymphae</name>
    <dbReference type="NCBI Taxonomy" id="3033793"/>
    <lineage>
        <taxon>Bacteria</taxon>
        <taxon>Bacillati</taxon>
        <taxon>Bacillota</taxon>
        <taxon>Clostridia</taxon>
        <taxon>Candidatus Paraimprobicoccus</taxon>
    </lineage>
</organism>
<dbReference type="GO" id="GO:0009055">
    <property type="term" value="F:electron transfer activity"/>
    <property type="evidence" value="ECO:0007669"/>
    <property type="project" value="UniProtKB-UniRule"/>
</dbReference>
<evidence type="ECO:0000256" key="3">
    <source>
        <dbReference type="ARBA" id="ARBA00022982"/>
    </source>
</evidence>
<evidence type="ECO:0000256" key="2">
    <source>
        <dbReference type="ARBA" id="ARBA00022723"/>
    </source>
</evidence>
<evidence type="ECO:0000256" key="1">
    <source>
        <dbReference type="ARBA" id="ARBA00022448"/>
    </source>
</evidence>
<comment type="function">
    <text evidence="6">Ferredoxins are iron-sulfur proteins that transfer electrons in a wide variety of metabolic reactions.</text>
</comment>
<dbReference type="InterPro" id="IPR017900">
    <property type="entry name" value="4Fe4S_Fe_S_CS"/>
</dbReference>
<feature type="domain" description="4Fe-4S ferredoxin-type" evidence="7">
    <location>
        <begin position="1"/>
        <end position="29"/>
    </location>
</feature>
<keyword evidence="2 6" id="KW-0479">Metal-binding</keyword>
<name>A0AA48ICS0_9FIRM</name>
<reference evidence="8" key="1">
    <citation type="journal article" date="2023" name="ISME J.">
        <title>Emergence of putative energy parasites within Clostridia revealed by genome analysis of a novel endosymbiotic clade.</title>
        <authorList>
            <person name="Takahashi K."/>
            <person name="Kuwahara H."/>
            <person name="Horikawa Y."/>
            <person name="Izawa K."/>
            <person name="Kato D."/>
            <person name="Inagaki T."/>
            <person name="Yuki M."/>
            <person name="Ohkuma M."/>
            <person name="Hongoh Y."/>
        </authorList>
    </citation>
    <scope>NUCLEOTIDE SEQUENCE</scope>
    <source>
        <strain evidence="8">RsTa-C01</strain>
    </source>
</reference>
<proteinExistence type="predicted"/>
<dbReference type="GO" id="GO:0051536">
    <property type="term" value="F:iron-sulfur cluster binding"/>
    <property type="evidence" value="ECO:0007669"/>
    <property type="project" value="UniProtKB-KW"/>
</dbReference>
<evidence type="ECO:0000313" key="8">
    <source>
        <dbReference type="EMBL" id="BED93155.1"/>
    </source>
</evidence>
<sequence length="63" mass="7040">MKIIVDQEACIGCGMCVDFCPEVFKINTNGKSDVIHRNFPKELEIKIKGSEDICPVDAIKIEN</sequence>
<dbReference type="PROSITE" id="PS00198">
    <property type="entry name" value="4FE4S_FER_1"/>
    <property type="match status" value="1"/>
</dbReference>
<keyword evidence="5 6" id="KW-0411">Iron-sulfur</keyword>
<keyword evidence="3 6" id="KW-0249">Electron transport</keyword>
<dbReference type="EMBL" id="AP027925">
    <property type="protein sequence ID" value="BED93155.1"/>
    <property type="molecule type" value="Genomic_DNA"/>
</dbReference>
<dbReference type="PRINTS" id="PR00352">
    <property type="entry name" value="3FE4SFRDOXIN"/>
</dbReference>
<evidence type="ECO:0000256" key="6">
    <source>
        <dbReference type="RuleBase" id="RU368020"/>
    </source>
</evidence>
<dbReference type="SUPFAM" id="SSF54862">
    <property type="entry name" value="4Fe-4S ferredoxins"/>
    <property type="match status" value="1"/>
</dbReference>
<evidence type="ECO:0000256" key="4">
    <source>
        <dbReference type="ARBA" id="ARBA00023004"/>
    </source>
</evidence>
<dbReference type="InterPro" id="IPR051269">
    <property type="entry name" value="Fe-S_cluster_ET"/>
</dbReference>
<dbReference type="GO" id="GO:0005506">
    <property type="term" value="F:iron ion binding"/>
    <property type="evidence" value="ECO:0007669"/>
    <property type="project" value="UniProtKB-UniRule"/>
</dbReference>
<accession>A0AA48ICS0</accession>
<keyword evidence="4 6" id="KW-0408">Iron</keyword>
<dbReference type="Proteomes" id="UP001335720">
    <property type="component" value="Chromosome"/>
</dbReference>
<dbReference type="InterPro" id="IPR001080">
    <property type="entry name" value="3Fe4S_ferredoxin"/>
</dbReference>
<evidence type="ECO:0000259" key="7">
    <source>
        <dbReference type="PROSITE" id="PS51379"/>
    </source>
</evidence>
<dbReference type="AlphaFoldDB" id="A0AA48ICS0"/>
<dbReference type="Gene3D" id="3.30.70.20">
    <property type="match status" value="1"/>
</dbReference>
<dbReference type="PROSITE" id="PS51379">
    <property type="entry name" value="4FE4S_FER_2"/>
    <property type="match status" value="1"/>
</dbReference>
<dbReference type="PANTHER" id="PTHR36923:SF3">
    <property type="entry name" value="FERREDOXIN"/>
    <property type="match status" value="1"/>
</dbReference>
<evidence type="ECO:0000256" key="5">
    <source>
        <dbReference type="ARBA" id="ARBA00023014"/>
    </source>
</evidence>
<keyword evidence="1 6" id="KW-0813">Transport</keyword>
<protein>
    <recommendedName>
        <fullName evidence="6">Ferredoxin</fullName>
    </recommendedName>
</protein>
<dbReference type="Pfam" id="PF13370">
    <property type="entry name" value="Fer4_13"/>
    <property type="match status" value="1"/>
</dbReference>
<gene>
    <name evidence="8" type="ORF">RsTaC01_1130</name>
</gene>
<dbReference type="PANTHER" id="PTHR36923">
    <property type="entry name" value="FERREDOXIN"/>
    <property type="match status" value="1"/>
</dbReference>
<dbReference type="InterPro" id="IPR017896">
    <property type="entry name" value="4Fe4S_Fe-S-bd"/>
</dbReference>